<reference evidence="3" key="1">
    <citation type="journal article" date="2019" name="Int. J. Syst. Evol. Microbiol.">
        <title>The Global Catalogue of Microorganisms (GCM) 10K type strain sequencing project: providing services to taxonomists for standard genome sequencing and annotation.</title>
        <authorList>
            <consortium name="The Broad Institute Genomics Platform"/>
            <consortium name="The Broad Institute Genome Sequencing Center for Infectious Disease"/>
            <person name="Wu L."/>
            <person name="Ma J."/>
        </authorList>
    </citation>
    <scope>NUCLEOTIDE SEQUENCE [LARGE SCALE GENOMIC DNA]</scope>
    <source>
        <strain evidence="3">CGMCC 4.1542</strain>
    </source>
</reference>
<feature type="region of interest" description="Disordered" evidence="1">
    <location>
        <begin position="1"/>
        <end position="50"/>
    </location>
</feature>
<organism evidence="2 3">
    <name type="scientific">Streptomyces lienomycini</name>
    <dbReference type="NCBI Taxonomy" id="284035"/>
    <lineage>
        <taxon>Bacteria</taxon>
        <taxon>Bacillati</taxon>
        <taxon>Actinomycetota</taxon>
        <taxon>Actinomycetes</taxon>
        <taxon>Kitasatosporales</taxon>
        <taxon>Streptomycetaceae</taxon>
        <taxon>Streptomyces</taxon>
    </lineage>
</organism>
<feature type="compositionally biased region" description="Low complexity" evidence="1">
    <location>
        <begin position="1"/>
        <end position="23"/>
    </location>
</feature>
<dbReference type="RefSeq" id="WP_271415212.1">
    <property type="nucleotide sequence ID" value="NZ_BAAATN010000018.1"/>
</dbReference>
<accession>A0ABV9X1W5</accession>
<evidence type="ECO:0000313" key="3">
    <source>
        <dbReference type="Proteomes" id="UP001595855"/>
    </source>
</evidence>
<protein>
    <submittedName>
        <fullName evidence="2">Uncharacterized protein</fullName>
    </submittedName>
</protein>
<dbReference type="EMBL" id="JBHSJO010000001">
    <property type="protein sequence ID" value="MFC5018672.1"/>
    <property type="molecule type" value="Genomic_DNA"/>
</dbReference>
<dbReference type="Proteomes" id="UP001595855">
    <property type="component" value="Unassembled WGS sequence"/>
</dbReference>
<feature type="compositionally biased region" description="Low complexity" evidence="1">
    <location>
        <begin position="35"/>
        <end position="50"/>
    </location>
</feature>
<sequence>MTGVSPHHSPAPTATAAVTTSHTMPRAAPPGARNATSAPSPTARTPTTEQ</sequence>
<comment type="caution">
    <text evidence="2">The sequence shown here is derived from an EMBL/GenBank/DDBJ whole genome shotgun (WGS) entry which is preliminary data.</text>
</comment>
<evidence type="ECO:0000256" key="1">
    <source>
        <dbReference type="SAM" id="MobiDB-lite"/>
    </source>
</evidence>
<proteinExistence type="predicted"/>
<name>A0ABV9X1W5_9ACTN</name>
<evidence type="ECO:0000313" key="2">
    <source>
        <dbReference type="EMBL" id="MFC5018672.1"/>
    </source>
</evidence>
<gene>
    <name evidence="2" type="ORF">ACFPRC_27880</name>
</gene>
<keyword evidence="3" id="KW-1185">Reference proteome</keyword>